<accession>A0AAV6FZL7</accession>
<evidence type="ECO:0000256" key="1">
    <source>
        <dbReference type="ARBA" id="ARBA00004613"/>
    </source>
</evidence>
<comment type="subcellular location">
    <subcellularLocation>
        <location evidence="1">Secreted</location>
    </subcellularLocation>
</comment>
<evidence type="ECO:0000256" key="3">
    <source>
        <dbReference type="ARBA" id="ARBA00022525"/>
    </source>
</evidence>
<gene>
    <name evidence="6" type="ORF">AALO_G00207450</name>
</gene>
<dbReference type="EMBL" id="JADWDJ010000016">
    <property type="protein sequence ID" value="KAG5268030.1"/>
    <property type="molecule type" value="Genomic_DNA"/>
</dbReference>
<keyword evidence="4" id="KW-1015">Disulfide bond</keyword>
<evidence type="ECO:0000256" key="2">
    <source>
        <dbReference type="ARBA" id="ARBA00010069"/>
    </source>
</evidence>
<dbReference type="AlphaFoldDB" id="A0AAV6FZL7"/>
<evidence type="ECO:0000313" key="6">
    <source>
        <dbReference type="EMBL" id="KAG5268030.1"/>
    </source>
</evidence>
<comment type="similarity">
    <text evidence="2">Belongs to the clusterin family.</text>
</comment>
<evidence type="ECO:0000313" key="7">
    <source>
        <dbReference type="Proteomes" id="UP000823561"/>
    </source>
</evidence>
<protein>
    <submittedName>
        <fullName evidence="6">Uncharacterized protein</fullName>
    </submittedName>
</protein>
<dbReference type="InterPro" id="IPR000753">
    <property type="entry name" value="Clusterin-like"/>
</dbReference>
<evidence type="ECO:0000256" key="5">
    <source>
        <dbReference type="ARBA" id="ARBA00023180"/>
    </source>
</evidence>
<dbReference type="Pfam" id="PF01093">
    <property type="entry name" value="Clusterin"/>
    <property type="match status" value="1"/>
</dbReference>
<keyword evidence="7" id="KW-1185">Reference proteome</keyword>
<proteinExistence type="inferred from homology"/>
<organism evidence="6 7">
    <name type="scientific">Alosa alosa</name>
    <name type="common">allis shad</name>
    <dbReference type="NCBI Taxonomy" id="278164"/>
    <lineage>
        <taxon>Eukaryota</taxon>
        <taxon>Metazoa</taxon>
        <taxon>Chordata</taxon>
        <taxon>Craniata</taxon>
        <taxon>Vertebrata</taxon>
        <taxon>Euteleostomi</taxon>
        <taxon>Actinopterygii</taxon>
        <taxon>Neopterygii</taxon>
        <taxon>Teleostei</taxon>
        <taxon>Clupei</taxon>
        <taxon>Clupeiformes</taxon>
        <taxon>Clupeoidei</taxon>
        <taxon>Clupeidae</taxon>
        <taxon>Alosa</taxon>
    </lineage>
</organism>
<dbReference type="GO" id="GO:0051787">
    <property type="term" value="F:misfolded protein binding"/>
    <property type="evidence" value="ECO:0007669"/>
    <property type="project" value="TreeGrafter"/>
</dbReference>
<reference evidence="6" key="1">
    <citation type="submission" date="2020-10" db="EMBL/GenBank/DDBJ databases">
        <title>Chromosome-scale genome assembly of the Allis shad, Alosa alosa.</title>
        <authorList>
            <person name="Margot Z."/>
            <person name="Christophe K."/>
            <person name="Cabau C."/>
            <person name="Louis A."/>
            <person name="Berthelot C."/>
            <person name="Parey E."/>
            <person name="Roest Crollius H."/>
            <person name="Montfort J."/>
            <person name="Robinson-Rechavi M."/>
            <person name="Bucao C."/>
            <person name="Bouchez O."/>
            <person name="Gislard M."/>
            <person name="Lluch J."/>
            <person name="Milhes M."/>
            <person name="Lampietro C."/>
            <person name="Lopez Roques C."/>
            <person name="Donnadieu C."/>
            <person name="Braasch I."/>
            <person name="Desvignes T."/>
            <person name="Postlethwait J."/>
            <person name="Bobe J."/>
            <person name="Guiguen Y."/>
        </authorList>
    </citation>
    <scope>NUCLEOTIDE SEQUENCE</scope>
    <source>
        <strain evidence="6">M-15738</strain>
        <tissue evidence="6">Blood</tissue>
    </source>
</reference>
<dbReference type="GO" id="GO:0005615">
    <property type="term" value="C:extracellular space"/>
    <property type="evidence" value="ECO:0007669"/>
    <property type="project" value="TreeGrafter"/>
</dbReference>
<sequence length="146" mass="16662">MTSNNGNEKKTGGSLCRQLRRQPANCWRLQERCISCRHALRTECPGVSQQYGELQELVLLVNASRRQCSEVTQVVLRHVEHTLLWANQMTAKHAWVTHITNSTSAPKHIFSISKLDPVDPAFINYVTQEALEVFKNSIPTERPDHE</sequence>
<keyword evidence="5" id="KW-0325">Glycoprotein</keyword>
<dbReference type="PANTHER" id="PTHR10970">
    <property type="entry name" value="CLUSTERIN"/>
    <property type="match status" value="1"/>
</dbReference>
<dbReference type="Proteomes" id="UP000823561">
    <property type="component" value="Chromosome 16"/>
</dbReference>
<keyword evidence="3" id="KW-0964">Secreted</keyword>
<evidence type="ECO:0000256" key="4">
    <source>
        <dbReference type="ARBA" id="ARBA00023157"/>
    </source>
</evidence>
<comment type="caution">
    <text evidence="6">The sequence shown here is derived from an EMBL/GenBank/DDBJ whole genome shotgun (WGS) entry which is preliminary data.</text>
</comment>
<dbReference type="GO" id="GO:0005634">
    <property type="term" value="C:nucleus"/>
    <property type="evidence" value="ECO:0007669"/>
    <property type="project" value="TreeGrafter"/>
</dbReference>
<name>A0AAV6FZL7_9TELE</name>
<dbReference type="PANTHER" id="PTHR10970:SF2">
    <property type="entry name" value="CLUSTERIN-LIKE PROTEIN 1"/>
    <property type="match status" value="1"/>
</dbReference>